<dbReference type="FunFam" id="3.30.1330.10:FF:000005">
    <property type="entry name" value="Phosphoribosylformylglycinamidine synthase"/>
    <property type="match status" value="1"/>
</dbReference>
<evidence type="ECO:0000256" key="7">
    <source>
        <dbReference type="ARBA" id="ARBA00022741"/>
    </source>
</evidence>
<dbReference type="CDD" id="cd02203">
    <property type="entry name" value="PurL_repeat1"/>
    <property type="match status" value="1"/>
</dbReference>
<dbReference type="InterPro" id="IPR055181">
    <property type="entry name" value="FGAR-AT_PurM_N-like"/>
</dbReference>
<dbReference type="Pfam" id="PF18072">
    <property type="entry name" value="FGAR-AT_linker"/>
    <property type="match status" value="1"/>
</dbReference>
<dbReference type="InterPro" id="IPR036921">
    <property type="entry name" value="PurM-like_N_sf"/>
</dbReference>
<dbReference type="InterPro" id="IPR036676">
    <property type="entry name" value="PurM-like_C_sf"/>
</dbReference>
<keyword evidence="7 14" id="KW-0547">Nucleotide-binding</keyword>
<dbReference type="NCBIfam" id="NF003672">
    <property type="entry name" value="PRK05297.1"/>
    <property type="match status" value="1"/>
</dbReference>
<feature type="active site" evidence="14">
    <location>
        <position position="1267"/>
    </location>
</feature>
<evidence type="ECO:0000256" key="9">
    <source>
        <dbReference type="ARBA" id="ARBA00022840"/>
    </source>
</evidence>
<sequence>MLELRGAPALSAFRTQKLLSTLQAICPQVTQVYAEFMHFVDLESSLSEDQLTRLQQLLHYGPHNESAALQGQLFLVVPRLGTQSPWSSKATEIAQNCDLTSVLRIERGTAFYVQASIQLNDQTYQAISAALHDRMTQTVLTSTAQAASLFRHEAPRPLTQVDILQGGRAALVAANQHLGLALAEDEIDYLYTSFQDLGRNPNDIELMMFAQANSEHCRHKIFNATWSLDGEVQSHSLFGMIRNTHQQHPEKVLSAYKDNAAVIEGHVGARFYPDPRTHQYQATEEKVHILMKVETHNHPTAISPFSGASTGHGGEIRDEGATGRGSKPKAGLTGFSVSNLRIPDYIQPWEQEDYGKPERIVSALDIMLEAPLGGAAFNNEFGRPNLNGYFRTFEEYALGAAGMERRGYHKPIMLAGGLGNIREQHIEKHEIPVGAHLIVMGGPAMLIGLGGGAASSMATGASSEDLDFASVQRENPEIERRVQEVIDACWALDDHNPILFIHDVGAGGLSNALPELVKDGGRGGKFALRQVPNAEPGMSPLEIWCNEAQERYVLAVAPQDLATFDALCQRERCPYAVVGEATQAHHLSVHDAHFNTHPVDLPMSVLFGKPPKMHREFTRQTIQQVDLDLSQVDLTEALARVLQHPSVASKSFLITIGDRSITGMVARDQMVGPWQVPVADCAVTTTTVSARTGEAMAMGERTPVALIHPAASGRLAIAETLTNLWAADIEAISDIKLSANWMSAANHPGENQALYDTVYAVGMELAPELGIAIPVGKDSMSMRTQWQQADTQKSVTSPLSLVISGFAPVTDAAQTWTPQLQQDQDSVLVLVDLGRGQARLGASILAQVYNQIGAQAPDLDQAEDLKALFKVLRTLRQQGKVQAYHDRSDGGLWACVAEMAFAGHVGVDIDLSTWAATPDQALAALFNEEIGVVIQIKQADLAATLTCLADAGLAACSGVIATLNTDQHLRVRYQNQILSQDTRVAYQQLWSQTSYRLQALRDNPVCAEQEFNRLQDEQDPGLHAQLSFDVAEDIAAPFIATGVRPKMAILREQGVNGQLEMAAAFDQAGFDSFDVHMSDLLAGRVSLADFKGLVACGGFSYGDVLGAGGGWAKSVLFHTQVRDEFAAFFARTDTFSLGVCNGCQMLSQLKDLIPGAEFWPRFVRNLSEQFEARVAMVEVQNSPSVLLQGMAGSRMPIAVAHGEGRAEFTDPQHLQAAQDSGCVALRYVDHYGQVTQAYPANPNGSPAGITGLSSRDGRVTLMMPHPERVYRTITQSYCPPEWRAHTYGAWMRLFRNARVWVD</sequence>
<evidence type="ECO:0000256" key="15">
    <source>
        <dbReference type="SAM" id="MobiDB-lite"/>
    </source>
</evidence>
<name>A0A1H6TEX0_9GAMM</name>
<dbReference type="FunFam" id="1.10.8.750:FF:000002">
    <property type="entry name" value="Phosphoribosylformylglycinamidine synthase"/>
    <property type="match status" value="1"/>
</dbReference>
<evidence type="ECO:0000256" key="6">
    <source>
        <dbReference type="ARBA" id="ARBA00022723"/>
    </source>
</evidence>
<dbReference type="GO" id="GO:0004642">
    <property type="term" value="F:phosphoribosylformylglycinamidine synthase activity"/>
    <property type="evidence" value="ECO:0007669"/>
    <property type="project" value="UniProtKB-UniRule"/>
</dbReference>
<comment type="similarity">
    <text evidence="3 14">In the N-terminal section; belongs to the FGAMS family.</text>
</comment>
<evidence type="ECO:0000256" key="2">
    <source>
        <dbReference type="ARBA" id="ARBA00004920"/>
    </source>
</evidence>
<dbReference type="Pfam" id="PF22689">
    <property type="entry name" value="FGAR-AT_PurM_N-like"/>
    <property type="match status" value="1"/>
</dbReference>
<dbReference type="EMBL" id="FNYH01000010">
    <property type="protein sequence ID" value="SEI77826.1"/>
    <property type="molecule type" value="Genomic_DNA"/>
</dbReference>
<evidence type="ECO:0000256" key="10">
    <source>
        <dbReference type="ARBA" id="ARBA00022842"/>
    </source>
</evidence>
<dbReference type="FunFam" id="3.30.1330.10:FF:000002">
    <property type="entry name" value="Phosphoribosylformylglycinamidine synthase"/>
    <property type="match status" value="1"/>
</dbReference>
<evidence type="ECO:0000256" key="3">
    <source>
        <dbReference type="ARBA" id="ARBA00008608"/>
    </source>
</evidence>
<dbReference type="SUPFAM" id="SSF55326">
    <property type="entry name" value="PurM N-terminal domain-like"/>
    <property type="match status" value="2"/>
</dbReference>
<evidence type="ECO:0000259" key="19">
    <source>
        <dbReference type="Pfam" id="PF22689"/>
    </source>
</evidence>
<accession>A0A1H6TEX0</accession>
<feature type="binding site" evidence="14">
    <location>
        <position position="680"/>
    </location>
    <ligand>
        <name>Mg(2+)</name>
        <dbReference type="ChEBI" id="CHEBI:18420"/>
    </ligand>
</feature>
<keyword evidence="4 14" id="KW-0963">Cytoplasm</keyword>
<keyword evidence="8 14" id="KW-0658">Purine biosynthesis</keyword>
<feature type="active site" description="Nucleophile" evidence="14">
    <location>
        <position position="1140"/>
    </location>
</feature>
<dbReference type="PANTHER" id="PTHR10099:SF1">
    <property type="entry name" value="PHOSPHORIBOSYLFORMYLGLYCINAMIDINE SYNTHASE"/>
    <property type="match status" value="1"/>
</dbReference>
<evidence type="ECO:0000256" key="8">
    <source>
        <dbReference type="ARBA" id="ARBA00022755"/>
    </source>
</evidence>
<feature type="domain" description="PurM-like C-terminal" evidence="16">
    <location>
        <begin position="433"/>
        <end position="590"/>
    </location>
</feature>
<feature type="domain" description="Phosphoribosylformylglycinamidine synthase linker" evidence="17">
    <location>
        <begin position="171"/>
        <end position="220"/>
    </location>
</feature>
<dbReference type="Pfam" id="PF13507">
    <property type="entry name" value="GATase_5"/>
    <property type="match status" value="1"/>
</dbReference>
<comment type="caution">
    <text evidence="14">Lacks conserved residue(s) required for the propagation of feature annotation.</text>
</comment>
<evidence type="ECO:0000313" key="20">
    <source>
        <dbReference type="EMBL" id="SEI77826.1"/>
    </source>
</evidence>
<dbReference type="EC" id="6.3.5.3" evidence="14"/>
<dbReference type="CDD" id="cd02204">
    <property type="entry name" value="PurL_repeat2"/>
    <property type="match status" value="1"/>
</dbReference>
<reference evidence="21" key="1">
    <citation type="submission" date="2016-10" db="EMBL/GenBank/DDBJ databases">
        <authorList>
            <person name="Varghese N."/>
            <person name="Submissions S."/>
        </authorList>
    </citation>
    <scope>NUCLEOTIDE SEQUENCE [LARGE SCALE GENOMIC DNA]</scope>
    <source>
        <strain evidence="21">DSM 7165</strain>
    </source>
</reference>
<keyword evidence="9 14" id="KW-0067">ATP-binding</keyword>
<feature type="binding site" evidence="14">
    <location>
        <position position="886"/>
    </location>
    <ligand>
        <name>Mg(2+)</name>
        <dbReference type="ChEBI" id="CHEBI:18420"/>
    </ligand>
</feature>
<keyword evidence="10 14" id="KW-0460">Magnesium</keyword>
<evidence type="ECO:0000259" key="18">
    <source>
        <dbReference type="Pfam" id="PF18076"/>
    </source>
</evidence>
<dbReference type="PANTHER" id="PTHR10099">
    <property type="entry name" value="PHOSPHORIBOSYLFORMYLGLYCINAMIDINE SYNTHASE"/>
    <property type="match status" value="1"/>
</dbReference>
<feature type="domain" description="FGAR-AT PurM N-terminal-like" evidence="19">
    <location>
        <begin position="649"/>
        <end position="808"/>
    </location>
</feature>
<dbReference type="PROSITE" id="PS51273">
    <property type="entry name" value="GATASE_TYPE_1"/>
    <property type="match status" value="1"/>
</dbReference>
<evidence type="ECO:0000256" key="13">
    <source>
        <dbReference type="ARBA" id="ARBA00057317"/>
    </source>
</evidence>
<dbReference type="SUPFAM" id="SSF82697">
    <property type="entry name" value="PurS-like"/>
    <property type="match status" value="1"/>
</dbReference>
<dbReference type="UniPathway" id="UPA00074">
    <property type="reaction ID" value="UER00128"/>
</dbReference>
<evidence type="ECO:0000256" key="4">
    <source>
        <dbReference type="ARBA" id="ARBA00022490"/>
    </source>
</evidence>
<keyword evidence="11 14" id="KW-0315">Glutamine amidotransferase</keyword>
<dbReference type="SUPFAM" id="SSF52317">
    <property type="entry name" value="Class I glutamine amidotransferase-like"/>
    <property type="match status" value="1"/>
</dbReference>
<dbReference type="InterPro" id="IPR010918">
    <property type="entry name" value="PurM-like_C_dom"/>
</dbReference>
<evidence type="ECO:0000256" key="11">
    <source>
        <dbReference type="ARBA" id="ARBA00022962"/>
    </source>
</evidence>
<dbReference type="GO" id="GO:0005737">
    <property type="term" value="C:cytoplasm"/>
    <property type="evidence" value="ECO:0007669"/>
    <property type="project" value="UniProtKB-SubCell"/>
</dbReference>
<dbReference type="InterPro" id="IPR036604">
    <property type="entry name" value="PurS-like_sf"/>
</dbReference>
<protein>
    <recommendedName>
        <fullName evidence="14">Phosphoribosylformylglycinamidine synthase</fullName>
        <shortName evidence="14">FGAM synthase</shortName>
        <shortName evidence="14">FGAMS</shortName>
        <ecNumber evidence="14">6.3.5.3</ecNumber>
    </recommendedName>
    <alternativeName>
        <fullName evidence="14">Formylglycinamide ribonucleotide amidotransferase</fullName>
        <shortName evidence="14">FGAR amidotransferase</shortName>
        <shortName evidence="14">FGAR-AT</shortName>
    </alternativeName>
</protein>
<comment type="subunit">
    <text evidence="14">Monomer.</text>
</comment>
<evidence type="ECO:0000259" key="16">
    <source>
        <dbReference type="Pfam" id="PF02769"/>
    </source>
</evidence>
<dbReference type="Gene3D" id="3.40.50.880">
    <property type="match status" value="1"/>
</dbReference>
<dbReference type="SUPFAM" id="SSF109736">
    <property type="entry name" value="FGAM synthase PurL, linker domain"/>
    <property type="match status" value="1"/>
</dbReference>
<proteinExistence type="inferred from homology"/>
<evidence type="ECO:0000256" key="5">
    <source>
        <dbReference type="ARBA" id="ARBA00022598"/>
    </source>
</evidence>
<dbReference type="Pfam" id="PF18076">
    <property type="entry name" value="FGAR-AT_N"/>
    <property type="match status" value="1"/>
</dbReference>
<feature type="region of interest" description="Disordered" evidence="15">
    <location>
        <begin position="302"/>
        <end position="332"/>
    </location>
</feature>
<dbReference type="HAMAP" id="MF_00419">
    <property type="entry name" value="PurL_1"/>
    <property type="match status" value="1"/>
</dbReference>
<dbReference type="RefSeq" id="WP_093310934.1">
    <property type="nucleotide sequence ID" value="NZ_FNYH01000010.1"/>
</dbReference>
<dbReference type="InterPro" id="IPR010073">
    <property type="entry name" value="PurL_large"/>
</dbReference>
<dbReference type="GO" id="GO:0046872">
    <property type="term" value="F:metal ion binding"/>
    <property type="evidence" value="ECO:0007669"/>
    <property type="project" value="UniProtKB-KW"/>
</dbReference>
<evidence type="ECO:0000313" key="21">
    <source>
        <dbReference type="Proteomes" id="UP000242999"/>
    </source>
</evidence>
<feature type="binding site" evidence="14">
    <location>
        <position position="723"/>
    </location>
    <ligand>
        <name>Mg(2+)</name>
        <dbReference type="ChEBI" id="CHEBI:18420"/>
    </ligand>
</feature>
<dbReference type="OrthoDB" id="9804441at2"/>
<dbReference type="Gene3D" id="3.30.1330.10">
    <property type="entry name" value="PurM-like, N-terminal domain"/>
    <property type="match status" value="2"/>
</dbReference>
<dbReference type="InterPro" id="IPR040707">
    <property type="entry name" value="FGAR-AT_N"/>
</dbReference>
<feature type="active site" evidence="14">
    <location>
        <position position="1265"/>
    </location>
</feature>
<dbReference type="FunFam" id="3.90.650.10:FF:000002">
    <property type="entry name" value="Phosphoribosylformylglycinamidine synthase"/>
    <property type="match status" value="1"/>
</dbReference>
<feature type="binding site" evidence="14">
    <location>
        <position position="679"/>
    </location>
    <ligand>
        <name>ATP</name>
        <dbReference type="ChEBI" id="CHEBI:30616"/>
    </ligand>
</feature>
<dbReference type="GO" id="GO:0005524">
    <property type="term" value="F:ATP binding"/>
    <property type="evidence" value="ECO:0007669"/>
    <property type="project" value="UniProtKB-UniRule"/>
</dbReference>
<feature type="binding site" evidence="14">
    <location>
        <position position="719"/>
    </location>
    <ligand>
        <name>Mg(2+)</name>
        <dbReference type="ChEBI" id="CHEBI:18420"/>
    </ligand>
</feature>
<dbReference type="InterPro" id="IPR029062">
    <property type="entry name" value="Class_I_gatase-like"/>
</dbReference>
<feature type="binding site" evidence="14">
    <location>
        <position position="888"/>
    </location>
    <ligand>
        <name>ATP</name>
        <dbReference type="ChEBI" id="CHEBI:30616"/>
    </ligand>
</feature>
<feature type="domain" description="PurM-like C-terminal" evidence="16">
    <location>
        <begin position="828"/>
        <end position="973"/>
    </location>
</feature>
<dbReference type="FunFam" id="3.40.50.880:FF:000008">
    <property type="entry name" value="Phosphoribosylformylglycinamidine synthase"/>
    <property type="match status" value="1"/>
</dbReference>
<dbReference type="SUPFAM" id="SSF56042">
    <property type="entry name" value="PurM C-terminal domain-like"/>
    <property type="match status" value="2"/>
</dbReference>
<dbReference type="SMART" id="SM01211">
    <property type="entry name" value="GATase_5"/>
    <property type="match status" value="1"/>
</dbReference>
<gene>
    <name evidence="14" type="primary">purL</name>
    <name evidence="20" type="ORF">SAMN05421831_1108</name>
</gene>
<comment type="subcellular location">
    <subcellularLocation>
        <location evidence="1 14">Cytoplasm</location>
    </subcellularLocation>
</comment>
<comment type="pathway">
    <text evidence="2 14">Purine metabolism; IMP biosynthesis via de novo pathway; 5-amino-1-(5-phospho-D-ribosyl)imidazole from N(2)-formyl-N(1)-(5-phospho-D-ribosyl)glycinamide: step 1/2.</text>
</comment>
<keyword evidence="21" id="KW-1185">Reference proteome</keyword>
<dbReference type="Gene3D" id="3.90.650.10">
    <property type="entry name" value="PurM-like C-terminal domain"/>
    <property type="match status" value="2"/>
</dbReference>
<evidence type="ECO:0000256" key="12">
    <source>
        <dbReference type="ARBA" id="ARBA00052585"/>
    </source>
</evidence>
<dbReference type="InterPro" id="IPR041609">
    <property type="entry name" value="PurL_linker"/>
</dbReference>
<dbReference type="STRING" id="64971.SAMN05421831_1108"/>
<keyword evidence="6 14" id="KW-0479">Metal-binding</keyword>
<feature type="domain" description="Phosphoribosylformylglycinamidine synthase N-terminal" evidence="18">
    <location>
        <begin position="35"/>
        <end position="150"/>
    </location>
</feature>
<dbReference type="Gene3D" id="1.10.8.750">
    <property type="entry name" value="Phosphoribosylformylglycinamidine synthase, linker domain"/>
    <property type="match status" value="1"/>
</dbReference>
<dbReference type="Pfam" id="PF02769">
    <property type="entry name" value="AIRS_C"/>
    <property type="match status" value="2"/>
</dbReference>
<dbReference type="NCBIfam" id="TIGR01735">
    <property type="entry name" value="FGAM_synt"/>
    <property type="match status" value="1"/>
</dbReference>
<keyword evidence="5 14" id="KW-0436">Ligase</keyword>
<dbReference type="Proteomes" id="UP000242999">
    <property type="component" value="Unassembled WGS sequence"/>
</dbReference>
<comment type="function">
    <text evidence="13 14">Phosphoribosylformylglycinamidine synthase involved in the purines biosynthetic pathway. Catalyzes the ATP-dependent conversion of formylglycinamide ribonucleotide (FGAR) and glutamine to yield formylglycinamidine ribonucleotide (FGAM) and glutamate.</text>
</comment>
<evidence type="ECO:0000256" key="1">
    <source>
        <dbReference type="ARBA" id="ARBA00004496"/>
    </source>
</evidence>
<comment type="catalytic activity">
    <reaction evidence="12 14">
        <text>N(2)-formyl-N(1)-(5-phospho-beta-D-ribosyl)glycinamide + L-glutamine + ATP + H2O = 2-formamido-N(1)-(5-O-phospho-beta-D-ribosyl)acetamidine + L-glutamate + ADP + phosphate + H(+)</text>
        <dbReference type="Rhea" id="RHEA:17129"/>
        <dbReference type="ChEBI" id="CHEBI:15377"/>
        <dbReference type="ChEBI" id="CHEBI:15378"/>
        <dbReference type="ChEBI" id="CHEBI:29985"/>
        <dbReference type="ChEBI" id="CHEBI:30616"/>
        <dbReference type="ChEBI" id="CHEBI:43474"/>
        <dbReference type="ChEBI" id="CHEBI:58359"/>
        <dbReference type="ChEBI" id="CHEBI:147286"/>
        <dbReference type="ChEBI" id="CHEBI:147287"/>
        <dbReference type="ChEBI" id="CHEBI:456216"/>
        <dbReference type="EC" id="6.3.5.3"/>
    </reaction>
</comment>
<dbReference type="CDD" id="cd01740">
    <property type="entry name" value="GATase1_FGAR_AT"/>
    <property type="match status" value="1"/>
</dbReference>
<evidence type="ECO:0000256" key="14">
    <source>
        <dbReference type="HAMAP-Rule" id="MF_00419"/>
    </source>
</evidence>
<evidence type="ECO:0000259" key="17">
    <source>
        <dbReference type="Pfam" id="PF18072"/>
    </source>
</evidence>
<organism evidence="20 21">
    <name type="scientific">Allopseudospirillum japonicum</name>
    <dbReference type="NCBI Taxonomy" id="64971"/>
    <lineage>
        <taxon>Bacteria</taxon>
        <taxon>Pseudomonadati</taxon>
        <taxon>Pseudomonadota</taxon>
        <taxon>Gammaproteobacteria</taxon>
        <taxon>Oceanospirillales</taxon>
        <taxon>Oceanospirillaceae</taxon>
        <taxon>Allopseudospirillum</taxon>
    </lineage>
</organism>
<dbReference type="GO" id="GO:0006189">
    <property type="term" value="P:'de novo' IMP biosynthetic process"/>
    <property type="evidence" value="ECO:0007669"/>
    <property type="project" value="UniProtKB-UniRule"/>
</dbReference>